<dbReference type="InterPro" id="IPR025205">
    <property type="entry name" value="PilX/PilW_C"/>
</dbReference>
<evidence type="ECO:0000259" key="1">
    <source>
        <dbReference type="Pfam" id="PF13681"/>
    </source>
</evidence>
<keyword evidence="4" id="KW-1185">Reference proteome</keyword>
<dbReference type="Pfam" id="PF14341">
    <property type="entry name" value="PilX_N"/>
    <property type="match status" value="1"/>
</dbReference>
<dbReference type="Pfam" id="PF13681">
    <property type="entry name" value="PilX"/>
    <property type="match status" value="1"/>
</dbReference>
<feature type="domain" description="Type 4 fimbrial biogenesis protein PilX N-terminal" evidence="2">
    <location>
        <begin position="17"/>
        <end position="67"/>
    </location>
</feature>
<feature type="domain" description="PilX/PilW C-terminal" evidence="1">
    <location>
        <begin position="107"/>
        <end position="209"/>
    </location>
</feature>
<organism evidence="3 4">
    <name type="scientific">Dyella solisilvae</name>
    <dbReference type="NCBI Taxonomy" id="1920168"/>
    <lineage>
        <taxon>Bacteria</taxon>
        <taxon>Pseudomonadati</taxon>
        <taxon>Pseudomonadota</taxon>
        <taxon>Gammaproteobacteria</taxon>
        <taxon>Lysobacterales</taxon>
        <taxon>Rhodanobacteraceae</taxon>
        <taxon>Dyella</taxon>
    </lineage>
</organism>
<evidence type="ECO:0000313" key="3">
    <source>
        <dbReference type="EMBL" id="RDI99750.1"/>
    </source>
</evidence>
<name>A0A370KCC3_9GAMM</name>
<proteinExistence type="predicted"/>
<reference evidence="3 4" key="1">
    <citation type="submission" date="2018-07" db="EMBL/GenBank/DDBJ databases">
        <title>Dyella solisilvae sp. nov., isolated from the pine and broad-leaved mixed forest soil.</title>
        <authorList>
            <person name="Gao Z."/>
            <person name="Qiu L."/>
        </authorList>
    </citation>
    <scope>NUCLEOTIDE SEQUENCE [LARGE SCALE GENOMIC DNA]</scope>
    <source>
        <strain evidence="3 4">DHG54</strain>
    </source>
</reference>
<dbReference type="AlphaFoldDB" id="A0A370KCC3"/>
<dbReference type="InterPro" id="IPR025746">
    <property type="entry name" value="PilX_N_dom"/>
</dbReference>
<accession>A0A370KCC3</accession>
<dbReference type="EMBL" id="QQSY01000001">
    <property type="protein sequence ID" value="RDI99750.1"/>
    <property type="molecule type" value="Genomic_DNA"/>
</dbReference>
<evidence type="ECO:0008006" key="5">
    <source>
        <dbReference type="Google" id="ProtNLM"/>
    </source>
</evidence>
<evidence type="ECO:0000313" key="4">
    <source>
        <dbReference type="Proteomes" id="UP000254711"/>
    </source>
</evidence>
<dbReference type="Proteomes" id="UP000254711">
    <property type="component" value="Unassembled WGS sequence"/>
</dbReference>
<protein>
    <recommendedName>
        <fullName evidence="5">Pilus assembly protein</fullName>
    </recommendedName>
</protein>
<comment type="caution">
    <text evidence="3">The sequence shown here is derived from an EMBL/GenBank/DDBJ whole genome shotgun (WGS) entry which is preliminary data.</text>
</comment>
<gene>
    <name evidence="3" type="ORF">DVT68_02600</name>
</gene>
<evidence type="ECO:0000259" key="2">
    <source>
        <dbReference type="Pfam" id="PF14341"/>
    </source>
</evidence>
<sequence>MRQGASSMDGRGLCRQRGVVLVIALVFLMLLSLLAISAASRSLLQERMAGGLRDAQLADMGAEAALRGAEWRLWKASATSAGLRCGSTVLTDCYQFDLSGLQSPAVSRFRTGVGWNSSNGTEYNSANGGANFVKPGAGFDNAALAHNPRYLIEDLGAELPPDTGAQHESGATGSTGTGYTSITRHIYRITARSTGGSETTVRVLESTFSAKGD</sequence>